<evidence type="ECO:0000313" key="9">
    <source>
        <dbReference type="EMBL" id="KAF2492235.1"/>
    </source>
</evidence>
<feature type="transmembrane region" description="Helical" evidence="7">
    <location>
        <begin position="90"/>
        <end position="119"/>
    </location>
</feature>
<evidence type="ECO:0000256" key="2">
    <source>
        <dbReference type="ARBA" id="ARBA00022692"/>
    </source>
</evidence>
<feature type="transmembrane region" description="Helical" evidence="7">
    <location>
        <begin position="16"/>
        <end position="37"/>
    </location>
</feature>
<dbReference type="PANTHER" id="PTHR33048">
    <property type="entry name" value="PTH11-LIKE INTEGRAL MEMBRANE PROTEIN (AFU_ORTHOLOGUE AFUA_5G11245)"/>
    <property type="match status" value="1"/>
</dbReference>
<dbReference type="EMBL" id="MU004194">
    <property type="protein sequence ID" value="KAF2492235.1"/>
    <property type="molecule type" value="Genomic_DNA"/>
</dbReference>
<dbReference type="InterPro" id="IPR049326">
    <property type="entry name" value="Rhodopsin_dom_fungi"/>
</dbReference>
<feature type="transmembrane region" description="Helical" evidence="7">
    <location>
        <begin position="242"/>
        <end position="264"/>
    </location>
</feature>
<keyword evidence="4 7" id="KW-0472">Membrane</keyword>
<comment type="similarity">
    <text evidence="5">Belongs to the SAT4 family.</text>
</comment>
<feature type="compositionally biased region" description="Polar residues" evidence="6">
    <location>
        <begin position="303"/>
        <end position="315"/>
    </location>
</feature>
<dbReference type="Proteomes" id="UP000799750">
    <property type="component" value="Unassembled WGS sequence"/>
</dbReference>
<evidence type="ECO:0000313" key="10">
    <source>
        <dbReference type="Proteomes" id="UP000799750"/>
    </source>
</evidence>
<feature type="domain" description="Rhodopsin" evidence="8">
    <location>
        <begin position="33"/>
        <end position="272"/>
    </location>
</feature>
<protein>
    <recommendedName>
        <fullName evidence="8">Rhodopsin domain-containing protein</fullName>
    </recommendedName>
</protein>
<evidence type="ECO:0000259" key="8">
    <source>
        <dbReference type="Pfam" id="PF20684"/>
    </source>
</evidence>
<feature type="transmembrane region" description="Helical" evidence="7">
    <location>
        <begin position="208"/>
        <end position="230"/>
    </location>
</feature>
<reference evidence="9" key="1">
    <citation type="journal article" date="2020" name="Stud. Mycol.">
        <title>101 Dothideomycetes genomes: a test case for predicting lifestyles and emergence of pathogens.</title>
        <authorList>
            <person name="Haridas S."/>
            <person name="Albert R."/>
            <person name="Binder M."/>
            <person name="Bloem J."/>
            <person name="Labutti K."/>
            <person name="Salamov A."/>
            <person name="Andreopoulos B."/>
            <person name="Baker S."/>
            <person name="Barry K."/>
            <person name="Bills G."/>
            <person name="Bluhm B."/>
            <person name="Cannon C."/>
            <person name="Castanera R."/>
            <person name="Culley D."/>
            <person name="Daum C."/>
            <person name="Ezra D."/>
            <person name="Gonzalez J."/>
            <person name="Henrissat B."/>
            <person name="Kuo A."/>
            <person name="Liang C."/>
            <person name="Lipzen A."/>
            <person name="Lutzoni F."/>
            <person name="Magnuson J."/>
            <person name="Mondo S."/>
            <person name="Nolan M."/>
            <person name="Ohm R."/>
            <person name="Pangilinan J."/>
            <person name="Park H.-J."/>
            <person name="Ramirez L."/>
            <person name="Alfaro M."/>
            <person name="Sun H."/>
            <person name="Tritt A."/>
            <person name="Yoshinaga Y."/>
            <person name="Zwiers L.-H."/>
            <person name="Turgeon B."/>
            <person name="Goodwin S."/>
            <person name="Spatafora J."/>
            <person name="Crous P."/>
            <person name="Grigoriev I."/>
        </authorList>
    </citation>
    <scope>NUCLEOTIDE SEQUENCE</scope>
    <source>
        <strain evidence="9">CBS 269.34</strain>
    </source>
</reference>
<gene>
    <name evidence="9" type="ORF">BU16DRAFT_107908</name>
</gene>
<evidence type="ECO:0000256" key="3">
    <source>
        <dbReference type="ARBA" id="ARBA00022989"/>
    </source>
</evidence>
<accession>A0A6A6QIJ5</accession>
<dbReference type="Pfam" id="PF20684">
    <property type="entry name" value="Fung_rhodopsin"/>
    <property type="match status" value="1"/>
</dbReference>
<dbReference type="InterPro" id="IPR052337">
    <property type="entry name" value="SAT4-like"/>
</dbReference>
<feature type="region of interest" description="Disordered" evidence="6">
    <location>
        <begin position="289"/>
        <end position="336"/>
    </location>
</feature>
<evidence type="ECO:0000256" key="5">
    <source>
        <dbReference type="ARBA" id="ARBA00038359"/>
    </source>
</evidence>
<proteinExistence type="inferred from homology"/>
<feature type="region of interest" description="Disordered" evidence="6">
    <location>
        <begin position="382"/>
        <end position="407"/>
    </location>
</feature>
<dbReference type="GO" id="GO:0016020">
    <property type="term" value="C:membrane"/>
    <property type="evidence" value="ECO:0007669"/>
    <property type="project" value="UniProtKB-SubCell"/>
</dbReference>
<keyword evidence="3 7" id="KW-1133">Transmembrane helix</keyword>
<comment type="subcellular location">
    <subcellularLocation>
        <location evidence="1">Membrane</location>
        <topology evidence="1">Multi-pass membrane protein</topology>
    </subcellularLocation>
</comment>
<feature type="compositionally biased region" description="Basic and acidic residues" evidence="6">
    <location>
        <begin position="324"/>
        <end position="336"/>
    </location>
</feature>
<evidence type="ECO:0000256" key="1">
    <source>
        <dbReference type="ARBA" id="ARBA00004141"/>
    </source>
</evidence>
<evidence type="ECO:0000256" key="6">
    <source>
        <dbReference type="SAM" id="MobiDB-lite"/>
    </source>
</evidence>
<feature type="transmembrane region" description="Helical" evidence="7">
    <location>
        <begin position="49"/>
        <end position="70"/>
    </location>
</feature>
<dbReference type="AlphaFoldDB" id="A0A6A6QIJ5"/>
<evidence type="ECO:0000256" key="4">
    <source>
        <dbReference type="ARBA" id="ARBA00023136"/>
    </source>
</evidence>
<dbReference type="OrthoDB" id="444631at2759"/>
<organism evidence="9 10">
    <name type="scientific">Lophium mytilinum</name>
    <dbReference type="NCBI Taxonomy" id="390894"/>
    <lineage>
        <taxon>Eukaryota</taxon>
        <taxon>Fungi</taxon>
        <taxon>Dikarya</taxon>
        <taxon>Ascomycota</taxon>
        <taxon>Pezizomycotina</taxon>
        <taxon>Dothideomycetes</taxon>
        <taxon>Pleosporomycetidae</taxon>
        <taxon>Mytilinidiales</taxon>
        <taxon>Mytilinidiaceae</taxon>
        <taxon>Lophium</taxon>
    </lineage>
</organism>
<keyword evidence="10" id="KW-1185">Reference proteome</keyword>
<name>A0A6A6QIJ5_9PEZI</name>
<dbReference type="PANTHER" id="PTHR33048:SF114">
    <property type="entry name" value="MEMBRANE PROTEIN PTH11-LIKE, PUTATIVE (AFU_ORTHOLOGUE AFUA_7G06620)-RELATED"/>
    <property type="match status" value="1"/>
</dbReference>
<keyword evidence="2 7" id="KW-0812">Transmembrane</keyword>
<sequence length="407" mass="44150">MAGAQEIRHDSVGHTVIALCIAFGAITTVVIFLRLFTRFYIIKTIGPDDVLITIASILSWAFIAATIMAVNHGLGSHIELVMLRGTQNMISYAQIVWLSSIFYNACLGFIKTSVLALYMRLGDRSLRRMAIVMTGVVGCQATANVLTCIFQCNPVSAAWDVTITEKKCVNINAFYLANAALNIATDLLTYTLPVKLVLRLQVSRNQRIALGVMLCLGLFACISSIVRITFIPEMLVSPDATFVISGAMYWSVIETNIGIAAASIPSFKALAKRYAPVLLGSSHNNQKYGSTGMKSGSGPFHKISNSTRNTSSVADNSVKLRPLSHRDAAKGGIDDNVKEIPQYAKNSVATKIEQDRASNDSEEMLNVPDGRIVARTQITTHVEGSDEETNSFYSHEDSAKAPAGRGF</sequence>
<evidence type="ECO:0000256" key="7">
    <source>
        <dbReference type="SAM" id="Phobius"/>
    </source>
</evidence>